<dbReference type="OrthoDB" id="5867527at2759"/>
<evidence type="ECO:0000256" key="10">
    <source>
        <dbReference type="SAM" id="MobiDB-lite"/>
    </source>
</evidence>
<keyword evidence="4 9" id="KW-0812">Transmembrane</keyword>
<dbReference type="GO" id="GO:0034220">
    <property type="term" value="P:monoatomic ion transmembrane transport"/>
    <property type="evidence" value="ECO:0007669"/>
    <property type="project" value="UniProtKB-KW"/>
</dbReference>
<keyword evidence="3" id="KW-1003">Cell membrane</keyword>
<organism evidence="11 12">
    <name type="scientific">Dimorphilus gyrociliatus</name>
    <dbReference type="NCBI Taxonomy" id="2664684"/>
    <lineage>
        <taxon>Eukaryota</taxon>
        <taxon>Metazoa</taxon>
        <taxon>Spiralia</taxon>
        <taxon>Lophotrochozoa</taxon>
        <taxon>Annelida</taxon>
        <taxon>Polychaeta</taxon>
        <taxon>Polychaeta incertae sedis</taxon>
        <taxon>Dinophilidae</taxon>
        <taxon>Dimorphilus</taxon>
    </lineage>
</organism>
<dbReference type="AlphaFoldDB" id="A0A7I8VZ44"/>
<protein>
    <recommendedName>
        <fullName evidence="9">Innexin</fullName>
    </recommendedName>
</protein>
<feature type="region of interest" description="Disordered" evidence="10">
    <location>
        <begin position="292"/>
        <end position="322"/>
    </location>
</feature>
<accession>A0A7I8VZ44</accession>
<dbReference type="InterPro" id="IPR000990">
    <property type="entry name" value="Innexin"/>
</dbReference>
<comment type="similarity">
    <text evidence="9">Belongs to the pannexin family.</text>
</comment>
<evidence type="ECO:0000256" key="5">
    <source>
        <dbReference type="ARBA" id="ARBA00022989"/>
    </source>
</evidence>
<dbReference type="PROSITE" id="PS51013">
    <property type="entry name" value="PANNEXIN"/>
    <property type="match status" value="1"/>
</dbReference>
<gene>
    <name evidence="9" type="primary">inx</name>
    <name evidence="11" type="ORF">DGYR_LOCUS9491</name>
</gene>
<proteinExistence type="inferred from homology"/>
<keyword evidence="2 9" id="KW-0813">Transport</keyword>
<evidence type="ECO:0000313" key="11">
    <source>
        <dbReference type="EMBL" id="CAD5121548.1"/>
    </source>
</evidence>
<keyword evidence="5 9" id="KW-1133">Transmembrane helix</keyword>
<dbReference type="PANTHER" id="PTHR11893:SF36">
    <property type="entry name" value="INNEXIN-5"/>
    <property type="match status" value="1"/>
</dbReference>
<dbReference type="GO" id="GO:0005921">
    <property type="term" value="C:gap junction"/>
    <property type="evidence" value="ECO:0007669"/>
    <property type="project" value="UniProtKB-UniRule"/>
</dbReference>
<evidence type="ECO:0000256" key="4">
    <source>
        <dbReference type="ARBA" id="ARBA00022692"/>
    </source>
</evidence>
<keyword evidence="7 9" id="KW-0472">Membrane</keyword>
<dbReference type="EMBL" id="CAJFCJ010000014">
    <property type="protein sequence ID" value="CAD5121548.1"/>
    <property type="molecule type" value="Genomic_DNA"/>
</dbReference>
<evidence type="ECO:0000256" key="8">
    <source>
        <dbReference type="ARBA" id="ARBA00023303"/>
    </source>
</evidence>
<name>A0A7I8VZ44_9ANNE</name>
<evidence type="ECO:0000256" key="1">
    <source>
        <dbReference type="ARBA" id="ARBA00004651"/>
    </source>
</evidence>
<dbReference type="Pfam" id="PF00876">
    <property type="entry name" value="Innexin"/>
    <property type="match status" value="1"/>
</dbReference>
<evidence type="ECO:0000256" key="2">
    <source>
        <dbReference type="ARBA" id="ARBA00022448"/>
    </source>
</evidence>
<feature type="transmembrane region" description="Helical" evidence="9">
    <location>
        <begin position="161"/>
        <end position="185"/>
    </location>
</feature>
<reference evidence="11 12" key="1">
    <citation type="submission" date="2020-08" db="EMBL/GenBank/DDBJ databases">
        <authorList>
            <person name="Hejnol A."/>
        </authorList>
    </citation>
    <scope>NUCLEOTIDE SEQUENCE [LARGE SCALE GENOMIC DNA]</scope>
</reference>
<keyword evidence="8 9" id="KW-0407">Ion channel</keyword>
<comment type="subcellular location">
    <subcellularLocation>
        <location evidence="1 9">Cell membrane</location>
        <topology evidence="1 9">Multi-pass membrane protein</topology>
    </subcellularLocation>
</comment>
<evidence type="ECO:0000256" key="9">
    <source>
        <dbReference type="RuleBase" id="RU010713"/>
    </source>
</evidence>
<evidence type="ECO:0000256" key="7">
    <source>
        <dbReference type="ARBA" id="ARBA00023136"/>
    </source>
</evidence>
<dbReference type="GO" id="GO:0005886">
    <property type="term" value="C:plasma membrane"/>
    <property type="evidence" value="ECO:0007669"/>
    <property type="project" value="UniProtKB-SubCell"/>
</dbReference>
<comment type="caution">
    <text evidence="9">Lacks conserved residue(s) required for the propagation of feature annotation.</text>
</comment>
<keyword evidence="6 9" id="KW-0406">Ion transport</keyword>
<dbReference type="PANTHER" id="PTHR11893">
    <property type="entry name" value="INNEXIN"/>
    <property type="match status" value="1"/>
</dbReference>
<evidence type="ECO:0000313" key="12">
    <source>
        <dbReference type="Proteomes" id="UP000549394"/>
    </source>
</evidence>
<evidence type="ECO:0000256" key="6">
    <source>
        <dbReference type="ARBA" id="ARBA00023065"/>
    </source>
</evidence>
<dbReference type="Proteomes" id="UP000549394">
    <property type="component" value="Unassembled WGS sequence"/>
</dbReference>
<keyword evidence="12" id="KW-1185">Reference proteome</keyword>
<evidence type="ECO:0000256" key="3">
    <source>
        <dbReference type="ARBA" id="ARBA00022475"/>
    </source>
</evidence>
<comment type="function">
    <text evidence="9">Structural component of the gap junctions.</text>
</comment>
<sequence length="322" mass="37197">MDRLLSVFADLSDARIGGGDSFTDRPLWRVLNRHSGISVATVTDAAIDCQRQRDPENREKTLKYMVNHISRFLKEVSRKHMTTTCRSNAIGQLFLLNVFLGTDYNMYGIKVLKQIINKEPWNLSERFPRVTMCDFNIRVVGNVQSYLVQCTLPINLFNEKIFIVIWFWFVFLSSATAGSLFYVIIKCFCMKDHESYIKRRLIAIDKYHGKAASPESLKHFTNHYLRRDGCFIVRMVAKNTSDMISAELIAGLWDMYTRTRNSIFRFESYEADALSLKGDTLREDPAADIPEDVARKEYYDGESSTDQDLVKRKVTVPQEDTS</sequence>
<comment type="caution">
    <text evidence="11">The sequence shown here is derived from an EMBL/GenBank/DDBJ whole genome shotgun (WGS) entry which is preliminary data.</text>
</comment>
<dbReference type="PRINTS" id="PR01262">
    <property type="entry name" value="INNEXIN"/>
</dbReference>